<dbReference type="AlphaFoldDB" id="A0A810MRQ3"/>
<keyword evidence="3" id="KW-1185">Reference proteome</keyword>
<sequence length="218" mass="24439">MTYPETFDTNGPASLDESHAYLSWTAVSVHRVLEQHPETTWELLPSLLGQYWGDPDWYQRNEWLADFYNNVYHQAGTVEPTQIFAVDEMGQPAADLARIIDSVTQNWISAAYRATEPQEQGHDRVDPGEQAGATDRPGPDHDLGYDDPEQDEPVAGQTGEGGHGQEPLTDLDPEVAREVLARVLDDEEDDLSPADQQILATVLSVEKFQYLAREYDLV</sequence>
<protein>
    <submittedName>
        <fullName evidence="2">Uncharacterized protein</fullName>
    </submittedName>
</protein>
<feature type="region of interest" description="Disordered" evidence="1">
    <location>
        <begin position="113"/>
        <end position="177"/>
    </location>
</feature>
<dbReference type="EMBL" id="AP023359">
    <property type="protein sequence ID" value="BCJ63897.1"/>
    <property type="molecule type" value="Genomic_DNA"/>
</dbReference>
<accession>A0A810MRQ3</accession>
<name>A0A810MRQ3_9ACTN</name>
<organism evidence="2 3">
    <name type="scientific">Polymorphospora rubra</name>
    <dbReference type="NCBI Taxonomy" id="338584"/>
    <lineage>
        <taxon>Bacteria</taxon>
        <taxon>Bacillati</taxon>
        <taxon>Actinomycetota</taxon>
        <taxon>Actinomycetes</taxon>
        <taxon>Micromonosporales</taxon>
        <taxon>Micromonosporaceae</taxon>
        <taxon>Polymorphospora</taxon>
    </lineage>
</organism>
<dbReference type="Proteomes" id="UP000680866">
    <property type="component" value="Chromosome"/>
</dbReference>
<evidence type="ECO:0000313" key="3">
    <source>
        <dbReference type="Proteomes" id="UP000680866"/>
    </source>
</evidence>
<reference evidence="2" key="1">
    <citation type="submission" date="2020-08" db="EMBL/GenBank/DDBJ databases">
        <title>Whole genome shotgun sequence of Polymorphospora rubra NBRC 101157.</title>
        <authorList>
            <person name="Komaki H."/>
            <person name="Tamura T."/>
        </authorList>
    </citation>
    <scope>NUCLEOTIDE SEQUENCE</scope>
    <source>
        <strain evidence="2">NBRC 101157</strain>
    </source>
</reference>
<dbReference type="KEGG" id="pry:Prubr_09180"/>
<proteinExistence type="predicted"/>
<evidence type="ECO:0000256" key="1">
    <source>
        <dbReference type="SAM" id="MobiDB-lite"/>
    </source>
</evidence>
<gene>
    <name evidence="2" type="ORF">Prubr_09180</name>
</gene>
<evidence type="ECO:0000313" key="2">
    <source>
        <dbReference type="EMBL" id="BCJ63897.1"/>
    </source>
</evidence>
<dbReference type="RefSeq" id="WP_212821922.1">
    <property type="nucleotide sequence ID" value="NZ_AP023359.1"/>
</dbReference>